<dbReference type="RefSeq" id="WP_109683339.1">
    <property type="nucleotide sequence ID" value="NZ_QGGP01000009.1"/>
</dbReference>
<dbReference type="Proteomes" id="UP000245430">
    <property type="component" value="Unassembled WGS sequence"/>
</dbReference>
<evidence type="ECO:0000259" key="1">
    <source>
        <dbReference type="Pfam" id="PF01272"/>
    </source>
</evidence>
<dbReference type="InterPro" id="IPR023459">
    <property type="entry name" value="Tscrpt_elong_fac_GreA/B_fam"/>
</dbReference>
<evidence type="ECO:0000313" key="2">
    <source>
        <dbReference type="EMBL" id="PWK17427.1"/>
    </source>
</evidence>
<dbReference type="PANTHER" id="PTHR30437:SF5">
    <property type="entry name" value="REGULATOR OF NUCLEOSIDE DIPHOSPHATE KINASE"/>
    <property type="match status" value="1"/>
</dbReference>
<accession>A0A316DGJ5</accession>
<keyword evidence="2" id="KW-0418">Kinase</keyword>
<sequence length="137" mass="15620">MKYGSIILEKKEFVTLKRLINLSGNYKEEARNKSVLRLQKELETAIVSDEEEIPNDIIRFNSIVTIESNDGWSNTFQLVSPTESNYSDKKISVLTPMGSAVIGYAKDDVIQWEFPGGVKSLKVVEVKQNNFNKQYQL</sequence>
<gene>
    <name evidence="2" type="ORF">LX78_02760</name>
</gene>
<dbReference type="SUPFAM" id="SSF54534">
    <property type="entry name" value="FKBP-like"/>
    <property type="match status" value="1"/>
</dbReference>
<feature type="domain" description="Transcription elongation factor GreA/GreB C-terminal" evidence="1">
    <location>
        <begin position="54"/>
        <end position="127"/>
    </location>
</feature>
<dbReference type="PANTHER" id="PTHR30437">
    <property type="entry name" value="TRANSCRIPTION ELONGATION FACTOR GREA"/>
    <property type="match status" value="1"/>
</dbReference>
<dbReference type="AlphaFoldDB" id="A0A316DGJ5"/>
<dbReference type="GO" id="GO:0003677">
    <property type="term" value="F:DNA binding"/>
    <property type="evidence" value="ECO:0007669"/>
    <property type="project" value="InterPro"/>
</dbReference>
<dbReference type="OrthoDB" id="192847at2"/>
<evidence type="ECO:0000313" key="3">
    <source>
        <dbReference type="Proteomes" id="UP000245430"/>
    </source>
</evidence>
<dbReference type="Pfam" id="PF01272">
    <property type="entry name" value="GreA_GreB"/>
    <property type="match status" value="1"/>
</dbReference>
<protein>
    <submittedName>
        <fullName evidence="2">Regulator of nucleoside diphosphate kinase</fullName>
    </submittedName>
</protein>
<keyword evidence="3" id="KW-1185">Reference proteome</keyword>
<dbReference type="GO" id="GO:0070063">
    <property type="term" value="F:RNA polymerase binding"/>
    <property type="evidence" value="ECO:0007669"/>
    <property type="project" value="InterPro"/>
</dbReference>
<reference evidence="2 3" key="1">
    <citation type="submission" date="2018-05" db="EMBL/GenBank/DDBJ databases">
        <title>Genomic Encyclopedia of Archaeal and Bacterial Type Strains, Phase II (KMG-II): from individual species to whole genera.</title>
        <authorList>
            <person name="Goeker M."/>
        </authorList>
    </citation>
    <scope>NUCLEOTIDE SEQUENCE [LARGE SCALE GENOMIC DNA]</scope>
    <source>
        <strain evidence="2 3">DSM 22637</strain>
    </source>
</reference>
<dbReference type="GO" id="GO:0006354">
    <property type="term" value="P:DNA-templated transcription elongation"/>
    <property type="evidence" value="ECO:0007669"/>
    <property type="project" value="TreeGrafter"/>
</dbReference>
<organism evidence="2 3">
    <name type="scientific">Xanthomarina spongicola</name>
    <dbReference type="NCBI Taxonomy" id="570520"/>
    <lineage>
        <taxon>Bacteria</taxon>
        <taxon>Pseudomonadati</taxon>
        <taxon>Bacteroidota</taxon>
        <taxon>Flavobacteriia</taxon>
        <taxon>Flavobacteriales</taxon>
        <taxon>Flavobacteriaceae</taxon>
        <taxon>Xanthomarina</taxon>
    </lineage>
</organism>
<dbReference type="InterPro" id="IPR036953">
    <property type="entry name" value="GreA/GreB_C_sf"/>
</dbReference>
<dbReference type="InterPro" id="IPR001437">
    <property type="entry name" value="Tscrpt_elong_fac_GreA/B_C"/>
</dbReference>
<name>A0A316DGJ5_9FLAO</name>
<keyword evidence="2" id="KW-0808">Transferase</keyword>
<comment type="caution">
    <text evidence="2">The sequence shown here is derived from an EMBL/GenBank/DDBJ whole genome shotgun (WGS) entry which is preliminary data.</text>
</comment>
<dbReference type="Gene3D" id="3.10.50.30">
    <property type="entry name" value="Transcription elongation factor, GreA/GreB, C-terminal domain"/>
    <property type="match status" value="1"/>
</dbReference>
<proteinExistence type="predicted"/>
<dbReference type="EMBL" id="QGGP01000009">
    <property type="protein sequence ID" value="PWK17427.1"/>
    <property type="molecule type" value="Genomic_DNA"/>
</dbReference>
<dbReference type="GO" id="GO:0032784">
    <property type="term" value="P:regulation of DNA-templated transcription elongation"/>
    <property type="evidence" value="ECO:0007669"/>
    <property type="project" value="InterPro"/>
</dbReference>
<dbReference type="GO" id="GO:0016301">
    <property type="term" value="F:kinase activity"/>
    <property type="evidence" value="ECO:0007669"/>
    <property type="project" value="UniProtKB-KW"/>
</dbReference>